<gene>
    <name evidence="3" type="ORF">BMF94_1452</name>
</gene>
<name>A0A2S5BFK0_9BASI</name>
<accession>A0A2S5BFK0</accession>
<protein>
    <submittedName>
        <fullName evidence="3">Uncharacterized protein</fullName>
    </submittedName>
</protein>
<sequence>MPSTSEDRYQEPIPMPASRPGWPKIWGFDLGELNFSAFKSSNMFDRRWHLRRERFVAYQAAMLICLAAECTATYSLDKYEDLQTHVEDRFAPAHLYNNDIIDMEISTIVLCVAVACLFGADFFFLLQFPRRRYPLWYQRTKEFFAITITCGVFACALGSTIVIARNSAKIEHVSQAVADAAAAYYYRPPLQYRDWPVNIAYVCLLWPGWLACVVSTILMFKAADWDRLNGTEPRGLLHAAKEVARGAPLSARPSAAESSTEPLRPPYAIQSTSPSTSSATELSVPPEKPEH</sequence>
<dbReference type="EMBL" id="PJQD01000014">
    <property type="protein sequence ID" value="POY75549.1"/>
    <property type="molecule type" value="Genomic_DNA"/>
</dbReference>
<feature type="compositionally biased region" description="Polar residues" evidence="1">
    <location>
        <begin position="269"/>
        <end position="281"/>
    </location>
</feature>
<dbReference type="AlphaFoldDB" id="A0A2S5BFK0"/>
<keyword evidence="2" id="KW-1133">Transmembrane helix</keyword>
<dbReference type="Proteomes" id="UP000237144">
    <property type="component" value="Unassembled WGS sequence"/>
</dbReference>
<feature type="transmembrane region" description="Helical" evidence="2">
    <location>
        <begin position="55"/>
        <end position="76"/>
    </location>
</feature>
<dbReference type="OrthoDB" id="3596006at2759"/>
<evidence type="ECO:0000313" key="4">
    <source>
        <dbReference type="Proteomes" id="UP000237144"/>
    </source>
</evidence>
<comment type="caution">
    <text evidence="3">The sequence shown here is derived from an EMBL/GenBank/DDBJ whole genome shotgun (WGS) entry which is preliminary data.</text>
</comment>
<organism evidence="3 4">
    <name type="scientific">Rhodotorula taiwanensis</name>
    <dbReference type="NCBI Taxonomy" id="741276"/>
    <lineage>
        <taxon>Eukaryota</taxon>
        <taxon>Fungi</taxon>
        <taxon>Dikarya</taxon>
        <taxon>Basidiomycota</taxon>
        <taxon>Pucciniomycotina</taxon>
        <taxon>Microbotryomycetes</taxon>
        <taxon>Sporidiobolales</taxon>
        <taxon>Sporidiobolaceae</taxon>
        <taxon>Rhodotorula</taxon>
    </lineage>
</organism>
<feature type="transmembrane region" description="Helical" evidence="2">
    <location>
        <begin position="199"/>
        <end position="220"/>
    </location>
</feature>
<reference evidence="3 4" key="1">
    <citation type="journal article" date="2018" name="Front. Microbiol.">
        <title>Prospects for Fungal Bioremediation of Acidic Radioactive Waste Sites: Characterization and Genome Sequence of Rhodotorula taiwanensis MD1149.</title>
        <authorList>
            <person name="Tkavc R."/>
            <person name="Matrosova V.Y."/>
            <person name="Grichenko O.E."/>
            <person name="Gostincar C."/>
            <person name="Volpe R.P."/>
            <person name="Klimenkova P."/>
            <person name="Gaidamakova E.K."/>
            <person name="Zhou C.E."/>
            <person name="Stewart B.J."/>
            <person name="Lyman M.G."/>
            <person name="Malfatti S.A."/>
            <person name="Rubinfeld B."/>
            <person name="Courtot M."/>
            <person name="Singh J."/>
            <person name="Dalgard C.L."/>
            <person name="Hamilton T."/>
            <person name="Frey K.G."/>
            <person name="Gunde-Cimerman N."/>
            <person name="Dugan L."/>
            <person name="Daly M.J."/>
        </authorList>
    </citation>
    <scope>NUCLEOTIDE SEQUENCE [LARGE SCALE GENOMIC DNA]</scope>
    <source>
        <strain evidence="3 4">MD1149</strain>
    </source>
</reference>
<evidence type="ECO:0000256" key="2">
    <source>
        <dbReference type="SAM" id="Phobius"/>
    </source>
</evidence>
<feature type="transmembrane region" description="Helical" evidence="2">
    <location>
        <begin position="144"/>
        <end position="164"/>
    </location>
</feature>
<feature type="transmembrane region" description="Helical" evidence="2">
    <location>
        <begin position="105"/>
        <end position="124"/>
    </location>
</feature>
<proteinExistence type="predicted"/>
<keyword evidence="2" id="KW-0812">Transmembrane</keyword>
<feature type="region of interest" description="Disordered" evidence="1">
    <location>
        <begin position="245"/>
        <end position="291"/>
    </location>
</feature>
<evidence type="ECO:0000256" key="1">
    <source>
        <dbReference type="SAM" id="MobiDB-lite"/>
    </source>
</evidence>
<keyword evidence="4" id="KW-1185">Reference proteome</keyword>
<evidence type="ECO:0000313" key="3">
    <source>
        <dbReference type="EMBL" id="POY75549.1"/>
    </source>
</evidence>
<keyword evidence="2" id="KW-0472">Membrane</keyword>